<reference evidence="2 3" key="1">
    <citation type="submission" date="2023-03" db="EMBL/GenBank/DDBJ databases">
        <title>High-quality genome of Scylla paramamosain provides insights in environmental adaptation.</title>
        <authorList>
            <person name="Zhang L."/>
        </authorList>
    </citation>
    <scope>NUCLEOTIDE SEQUENCE [LARGE SCALE GENOMIC DNA]</scope>
    <source>
        <strain evidence="2">LZ_2023a</strain>
        <tissue evidence="2">Muscle</tissue>
    </source>
</reference>
<accession>A0AAW0SQD1</accession>
<gene>
    <name evidence="2" type="ORF">O3P69_013757</name>
</gene>
<protein>
    <submittedName>
        <fullName evidence="2">Uncharacterized protein</fullName>
    </submittedName>
</protein>
<organism evidence="2 3">
    <name type="scientific">Scylla paramamosain</name>
    <name type="common">Mud crab</name>
    <dbReference type="NCBI Taxonomy" id="85552"/>
    <lineage>
        <taxon>Eukaryota</taxon>
        <taxon>Metazoa</taxon>
        <taxon>Ecdysozoa</taxon>
        <taxon>Arthropoda</taxon>
        <taxon>Crustacea</taxon>
        <taxon>Multicrustacea</taxon>
        <taxon>Malacostraca</taxon>
        <taxon>Eumalacostraca</taxon>
        <taxon>Eucarida</taxon>
        <taxon>Decapoda</taxon>
        <taxon>Pleocyemata</taxon>
        <taxon>Brachyura</taxon>
        <taxon>Eubrachyura</taxon>
        <taxon>Portunoidea</taxon>
        <taxon>Portunidae</taxon>
        <taxon>Portuninae</taxon>
        <taxon>Scylla</taxon>
    </lineage>
</organism>
<evidence type="ECO:0000313" key="3">
    <source>
        <dbReference type="Proteomes" id="UP001487740"/>
    </source>
</evidence>
<evidence type="ECO:0000256" key="1">
    <source>
        <dbReference type="SAM" id="MobiDB-lite"/>
    </source>
</evidence>
<evidence type="ECO:0000313" key="2">
    <source>
        <dbReference type="EMBL" id="KAK8377343.1"/>
    </source>
</evidence>
<dbReference type="AlphaFoldDB" id="A0AAW0SQD1"/>
<dbReference type="Proteomes" id="UP001487740">
    <property type="component" value="Unassembled WGS sequence"/>
</dbReference>
<sequence length="116" mass="12571">MLGISTCTVRTALFAGSGNEEGSQVTNEGEPAGEEAQEGRNDGRRYWDRYTGHRYVGQWVSRCLGCDNPALNLDARGVKAWIVKYSTGLAPHLKPPDPREVALMCSGGVERWSGSG</sequence>
<dbReference type="EMBL" id="JARAKH010000047">
    <property type="protein sequence ID" value="KAK8377343.1"/>
    <property type="molecule type" value="Genomic_DNA"/>
</dbReference>
<comment type="caution">
    <text evidence="2">The sequence shown here is derived from an EMBL/GenBank/DDBJ whole genome shotgun (WGS) entry which is preliminary data.</text>
</comment>
<keyword evidence="3" id="KW-1185">Reference proteome</keyword>
<feature type="region of interest" description="Disordered" evidence="1">
    <location>
        <begin position="18"/>
        <end position="42"/>
    </location>
</feature>
<name>A0AAW0SQD1_SCYPA</name>
<proteinExistence type="predicted"/>